<dbReference type="AlphaFoldDB" id="A0A6J0MW07"/>
<sequence>MKQPNPVNTVASQPSMDAGTIHHGQMVHGRYQGGVSPALQSRTQQTPENNSGVNLGASPRQQDPLLSQQNNHKRARTGNTVGPFNSQPSTPLTHTPNEGVAITGDMPKGPVMYGSDAIGGLASSANQPMCDDMEAFEDLEDLEDKAEWFLPQVDGNLQQSDMESFGALEDVDIESVVTAINWNPSEFIERQQAKEQEQMKQPNPMNTETSQPHMDHGEMVDGNHQGGSVLASLQQLNPRTQQTPFEAGDGESRKGICNCEKSKCLQLFCECFAAGVYCSTEPPCSCINCHNIPIYKEDVLNSRKKIESRNPLAFAPKIISRSSDPVQETRDDASKTPASGHHRRGCNCKKSKCSNKNCECFQGGVCCSTRCRCIECGNKNQERK</sequence>
<reference evidence="8 9" key="2">
    <citation type="submission" date="2025-04" db="UniProtKB">
        <authorList>
            <consortium name="RefSeq"/>
        </authorList>
    </citation>
    <scope>IDENTIFICATION</scope>
    <source>
        <tissue evidence="8 9">Leaf</tissue>
    </source>
</reference>
<name>A0A6J0MW07_RAPSA</name>
<feature type="compositionally biased region" description="Polar residues" evidence="5">
    <location>
        <begin position="199"/>
        <end position="212"/>
    </location>
</feature>
<comment type="similarity">
    <text evidence="2">Belongs to the lin-54 family.</text>
</comment>
<keyword evidence="7" id="KW-1185">Reference proteome</keyword>
<dbReference type="PANTHER" id="PTHR46159:SF12">
    <property type="entry name" value="PROTEIN TESMIN_TSO1-LIKE CXC 3-RELATED"/>
    <property type="match status" value="1"/>
</dbReference>
<accession>A0A6J0MW07</accession>
<dbReference type="RefSeq" id="XP_018476326.1">
    <property type="nucleotide sequence ID" value="XM_018620824.2"/>
</dbReference>
<dbReference type="InterPro" id="IPR033467">
    <property type="entry name" value="Tesmin/TSO1-like_CXC"/>
</dbReference>
<reference evidence="7" key="1">
    <citation type="journal article" date="2019" name="Database">
        <title>The radish genome database (RadishGD): an integrated information resource for radish genomics.</title>
        <authorList>
            <person name="Yu H.J."/>
            <person name="Baek S."/>
            <person name="Lee Y.J."/>
            <person name="Cho A."/>
            <person name="Mun J.H."/>
        </authorList>
    </citation>
    <scope>NUCLEOTIDE SEQUENCE [LARGE SCALE GENOMIC DNA]</scope>
    <source>
        <strain evidence="7">cv. WK10039</strain>
    </source>
</reference>
<dbReference type="RefSeq" id="XP_018476327.1">
    <property type="nucleotide sequence ID" value="XM_018620825.2"/>
</dbReference>
<protein>
    <submittedName>
        <fullName evidence="8 9">Uncharacterized protein LOC108847556</fullName>
    </submittedName>
</protein>
<dbReference type="InterPro" id="IPR044522">
    <property type="entry name" value="TSO1-like"/>
</dbReference>
<comment type="subcellular location">
    <subcellularLocation>
        <location evidence="1">Nucleus</location>
    </subcellularLocation>
</comment>
<dbReference type="GO" id="GO:0005634">
    <property type="term" value="C:nucleus"/>
    <property type="evidence" value="ECO:0007669"/>
    <property type="project" value="UniProtKB-SubCell"/>
</dbReference>
<evidence type="ECO:0000313" key="9">
    <source>
        <dbReference type="RefSeq" id="XP_018476326.1"/>
    </source>
</evidence>
<feature type="region of interest" description="Disordered" evidence="5">
    <location>
        <begin position="193"/>
        <end position="226"/>
    </location>
</feature>
<feature type="domain" description="CRC" evidence="6">
    <location>
        <begin position="253"/>
        <end position="381"/>
    </location>
</feature>
<feature type="compositionally biased region" description="Polar residues" evidence="5">
    <location>
        <begin position="77"/>
        <end position="96"/>
    </location>
</feature>
<proteinExistence type="inferred from homology"/>
<evidence type="ECO:0000259" key="6">
    <source>
        <dbReference type="PROSITE" id="PS51634"/>
    </source>
</evidence>
<dbReference type="GO" id="GO:0003700">
    <property type="term" value="F:DNA-binding transcription factor activity"/>
    <property type="evidence" value="ECO:0007669"/>
    <property type="project" value="InterPro"/>
</dbReference>
<dbReference type="KEGG" id="rsz:108847556"/>
<feature type="compositionally biased region" description="Polar residues" evidence="5">
    <location>
        <begin position="1"/>
        <end position="15"/>
    </location>
</feature>
<evidence type="ECO:0000313" key="10">
    <source>
        <dbReference type="RefSeq" id="XP_018476327.1"/>
    </source>
</evidence>
<dbReference type="Pfam" id="PF03638">
    <property type="entry name" value="TCR"/>
    <property type="match status" value="2"/>
</dbReference>
<evidence type="ECO:0000256" key="3">
    <source>
        <dbReference type="ARBA" id="ARBA00022473"/>
    </source>
</evidence>
<evidence type="ECO:0000256" key="4">
    <source>
        <dbReference type="ARBA" id="ARBA00023242"/>
    </source>
</evidence>
<feature type="compositionally biased region" description="Polar residues" evidence="5">
    <location>
        <begin position="38"/>
        <end position="70"/>
    </location>
</feature>
<keyword evidence="4" id="KW-0539">Nucleus</keyword>
<gene>
    <name evidence="8 9 10" type="primary">LOC108847556</name>
</gene>
<dbReference type="RefSeq" id="XP_018476324.1">
    <property type="nucleotide sequence ID" value="XM_018620822.2"/>
</dbReference>
<dbReference type="GeneID" id="108847556"/>
<dbReference type="Proteomes" id="UP000504610">
    <property type="component" value="Chromosome 3"/>
</dbReference>
<organism evidence="7 8">
    <name type="scientific">Raphanus sativus</name>
    <name type="common">Radish</name>
    <name type="synonym">Raphanus raphanistrum var. sativus</name>
    <dbReference type="NCBI Taxonomy" id="3726"/>
    <lineage>
        <taxon>Eukaryota</taxon>
        <taxon>Viridiplantae</taxon>
        <taxon>Streptophyta</taxon>
        <taxon>Embryophyta</taxon>
        <taxon>Tracheophyta</taxon>
        <taxon>Spermatophyta</taxon>
        <taxon>Magnoliopsida</taxon>
        <taxon>eudicotyledons</taxon>
        <taxon>Gunneridae</taxon>
        <taxon>Pentapetalae</taxon>
        <taxon>rosids</taxon>
        <taxon>malvids</taxon>
        <taxon>Brassicales</taxon>
        <taxon>Brassicaceae</taxon>
        <taxon>Brassiceae</taxon>
        <taxon>Raphanus</taxon>
    </lineage>
</organism>
<evidence type="ECO:0000256" key="1">
    <source>
        <dbReference type="ARBA" id="ARBA00004123"/>
    </source>
</evidence>
<dbReference type="SMART" id="SM01114">
    <property type="entry name" value="CXC"/>
    <property type="match status" value="2"/>
</dbReference>
<dbReference type="PROSITE" id="PS51634">
    <property type="entry name" value="CRC"/>
    <property type="match status" value="1"/>
</dbReference>
<dbReference type="PANTHER" id="PTHR46159">
    <property type="entry name" value="PROTEIN TESMIN/TSO1-LIKE CXC 2"/>
    <property type="match status" value="1"/>
</dbReference>
<evidence type="ECO:0000256" key="5">
    <source>
        <dbReference type="SAM" id="MobiDB-lite"/>
    </source>
</evidence>
<evidence type="ECO:0000256" key="2">
    <source>
        <dbReference type="ARBA" id="ARBA00007267"/>
    </source>
</evidence>
<keyword evidence="3" id="KW-0217">Developmental protein</keyword>
<dbReference type="OrthoDB" id="1110077at2759"/>
<evidence type="ECO:0000313" key="8">
    <source>
        <dbReference type="RefSeq" id="XP_018476324.1"/>
    </source>
</evidence>
<evidence type="ECO:0000313" key="7">
    <source>
        <dbReference type="Proteomes" id="UP000504610"/>
    </source>
</evidence>
<feature type="region of interest" description="Disordered" evidence="5">
    <location>
        <begin position="1"/>
        <end position="108"/>
    </location>
</feature>
<feature type="region of interest" description="Disordered" evidence="5">
    <location>
        <begin position="320"/>
        <end position="344"/>
    </location>
</feature>
<dbReference type="InterPro" id="IPR005172">
    <property type="entry name" value="CRC"/>
</dbReference>